<dbReference type="EMBL" id="MT142255">
    <property type="protein sequence ID" value="QJA76973.1"/>
    <property type="molecule type" value="Genomic_DNA"/>
</dbReference>
<accession>A0A6M3K3Q2</accession>
<proteinExistence type="predicted"/>
<evidence type="ECO:0000313" key="1">
    <source>
        <dbReference type="EMBL" id="QJA76973.1"/>
    </source>
</evidence>
<sequence>MRAKREVKEGLYEGTGVFASQEEKTRIISSVPDCFFKLAEADLNGQEWNEVRKFYELIYEVAVSHNLPPLDSQYYGFDFDSGEFMRPAVEKGPDGPLSIVDQIKEQLLKKNGKIFSPYIPGEEESRDLIDAGYMGSMVAFAKMYRISKFGATTTPLEFRVWLKICNAYVKLEKKYEKDFRKIEEIPEPEKTSV</sequence>
<protein>
    <submittedName>
        <fullName evidence="1">Uncharacterized protein</fullName>
    </submittedName>
</protein>
<dbReference type="AlphaFoldDB" id="A0A6M3K3Q2"/>
<name>A0A6M3K3Q2_9ZZZZ</name>
<reference evidence="1" key="1">
    <citation type="submission" date="2020-03" db="EMBL/GenBank/DDBJ databases">
        <title>The deep terrestrial virosphere.</title>
        <authorList>
            <person name="Holmfeldt K."/>
            <person name="Nilsson E."/>
            <person name="Simone D."/>
            <person name="Lopez-Fernandez M."/>
            <person name="Wu X."/>
            <person name="de Brujin I."/>
            <person name="Lundin D."/>
            <person name="Andersson A."/>
            <person name="Bertilsson S."/>
            <person name="Dopson M."/>
        </authorList>
    </citation>
    <scope>NUCLEOTIDE SEQUENCE</scope>
    <source>
        <strain evidence="1">MM415A01388</strain>
    </source>
</reference>
<organism evidence="1">
    <name type="scientific">viral metagenome</name>
    <dbReference type="NCBI Taxonomy" id="1070528"/>
    <lineage>
        <taxon>unclassified sequences</taxon>
        <taxon>metagenomes</taxon>
        <taxon>organismal metagenomes</taxon>
    </lineage>
</organism>
<gene>
    <name evidence="1" type="ORF">MM415A01388_0017</name>
</gene>